<proteinExistence type="predicted"/>
<keyword evidence="2" id="KW-0946">Virion</keyword>
<dbReference type="InterPro" id="IPR024455">
    <property type="entry name" value="Phage_capsid"/>
</dbReference>
<name>A0A8S5M4U3_9CAUD</name>
<dbReference type="InterPro" id="IPR054612">
    <property type="entry name" value="Phage_capsid-like_C"/>
</dbReference>
<evidence type="ECO:0000256" key="3">
    <source>
        <dbReference type="SAM" id="MobiDB-lite"/>
    </source>
</evidence>
<feature type="domain" description="S-layer protein SbsC C-terminal" evidence="5">
    <location>
        <begin position="478"/>
        <end position="553"/>
    </location>
</feature>
<dbReference type="GO" id="GO:0044423">
    <property type="term" value="C:virion component"/>
    <property type="evidence" value="ECO:0007669"/>
    <property type="project" value="UniProtKB-KW"/>
</dbReference>
<dbReference type="NCBIfam" id="TIGR01554">
    <property type="entry name" value="major_cap_HK97"/>
    <property type="match status" value="1"/>
</dbReference>
<dbReference type="Pfam" id="PF05065">
    <property type="entry name" value="Phage_capsid"/>
    <property type="match status" value="1"/>
</dbReference>
<dbReference type="InterPro" id="IPR040751">
    <property type="entry name" value="SbsC_C"/>
</dbReference>
<evidence type="ECO:0000313" key="6">
    <source>
        <dbReference type="EMBL" id="DAD77228.1"/>
    </source>
</evidence>
<evidence type="ECO:0000256" key="1">
    <source>
        <dbReference type="ARBA" id="ARBA00004328"/>
    </source>
</evidence>
<accession>A0A8S5M4U3</accession>
<reference evidence="6" key="1">
    <citation type="journal article" date="2021" name="Proc. Natl. Acad. Sci. U.S.A.">
        <title>A Catalog of Tens of Thousands of Viruses from Human Metagenomes Reveals Hidden Associations with Chronic Diseases.</title>
        <authorList>
            <person name="Tisza M.J."/>
            <person name="Buck C.B."/>
        </authorList>
    </citation>
    <scope>NUCLEOTIDE SEQUENCE</scope>
    <source>
        <strain evidence="6">Ct3O52</strain>
    </source>
</reference>
<evidence type="ECO:0000256" key="2">
    <source>
        <dbReference type="ARBA" id="ARBA00022844"/>
    </source>
</evidence>
<protein>
    <submittedName>
        <fullName evidence="6">Major capsid protein</fullName>
    </submittedName>
</protein>
<evidence type="ECO:0000259" key="5">
    <source>
        <dbReference type="Pfam" id="PF18316"/>
    </source>
</evidence>
<feature type="domain" description="Phage capsid-like C-terminal" evidence="4">
    <location>
        <begin position="184"/>
        <end position="446"/>
    </location>
</feature>
<dbReference type="Pfam" id="PF18316">
    <property type="entry name" value="S-l_SbsC_C"/>
    <property type="match status" value="1"/>
</dbReference>
<dbReference type="SUPFAM" id="SSF56563">
    <property type="entry name" value="Major capsid protein gp5"/>
    <property type="match status" value="1"/>
</dbReference>
<feature type="region of interest" description="Disordered" evidence="3">
    <location>
        <begin position="88"/>
        <end position="117"/>
    </location>
</feature>
<sequence length="556" mass="59475">MALKILRRQQDLRSMQAQMETLVSECDAFAAREHELEADIAAAQTEEDRAAVDAAIDEFENQRNANVVAIAELQTRIDATTEEIRSLEAAQTPPPAAGQPAAPAAERSNNTMPMTNPERRWLGLTYQERDALLQAPETRDFLSNIRALRASQRSVSGAELGIPDNLLPLLRDLTYQSSRVLPHISVMSVGGTSRQNIAGVAPEAIWTEMDAAMNELDINFYQLTMDGFMVGGYIALPNYVLSDDTDLALLTTVMQYLAASIAKGLDKACIYGTGTKMPVGIITRLAATSKPEWWGANQGTFTDLHESHILKLDLGAKYGEEFFQKLCEATGVPSPNYSDGRAVWFCNRKTHLDIVARSLNFNSAAALVAGVSDTMPVIGGTFVELDFMQDYDVCGGFGSLYSLAEREGMVVEANTSVKWLQNMTCFKGLARYDGKPAIGEAFVLFNYKNTAPKTTITFGADYVNEGLGALIVTTAAGASGKTTVTVAGNASANKLRYKLAGAPLSVEAGEKLDASWTAMTSGAAVAAATGNVITVVEIDSAGKAVKLGSATCTAGA</sequence>
<evidence type="ECO:0000259" key="4">
    <source>
        <dbReference type="Pfam" id="PF05065"/>
    </source>
</evidence>
<comment type="subcellular location">
    <subcellularLocation>
        <location evidence="1">Virion</location>
    </subcellularLocation>
</comment>
<dbReference type="EMBL" id="BK014820">
    <property type="protein sequence ID" value="DAD77228.1"/>
    <property type="molecule type" value="Genomic_DNA"/>
</dbReference>
<organism evidence="6">
    <name type="scientific">Myoviridae sp. ct3O52</name>
    <dbReference type="NCBI Taxonomy" id="2826607"/>
    <lineage>
        <taxon>Viruses</taxon>
        <taxon>Duplodnaviria</taxon>
        <taxon>Heunggongvirae</taxon>
        <taxon>Uroviricota</taxon>
        <taxon>Caudoviricetes</taxon>
    </lineage>
</organism>